<sequence length="361" mass="41324">MRRKWLAVALATSLFSVWIPPYYVSAEESVREKIYNIREDKKDIMGKQQGMKEKMAEFKRLMDEADQKIAAIQKEIEPLEKERLKAEKDLEVIRKEFDSRLSYLYKRGENNYLSQLLLADDFNEFLTRFEIVRLLVKEDYKLVEKYQQALDKRQKAVDAKQVKIDEQQKIIDKVNKEYQKLANELKKSDTDLAQLNSILEEHKDEVIAINLSEWHSGKLRFPYTGPLIKPTTARKTSNYGYRIHPIYGTAKLHAGVDYAGPVGTPIMAAADGVVVSSQASSGYGWLITIYHGQYKGKPFFTRYAHSYPGQVKVQPGEEVEAGQVISGIGNNGNSTGPHLHFEVRIGHGSTPPSYNPERYMK</sequence>
<dbReference type="SUPFAM" id="SSF51261">
    <property type="entry name" value="Duplicated hybrid motif"/>
    <property type="match status" value="1"/>
</dbReference>
<dbReference type="InterPro" id="IPR057309">
    <property type="entry name" value="PcsB_CC"/>
</dbReference>
<dbReference type="RefSeq" id="WP_181741986.1">
    <property type="nucleotide sequence ID" value="NZ_JACEOL010000055.1"/>
</dbReference>
<keyword evidence="1" id="KW-0732">Signal</keyword>
<dbReference type="Proteomes" id="UP000538292">
    <property type="component" value="Unassembled WGS sequence"/>
</dbReference>
<evidence type="ECO:0000256" key="1">
    <source>
        <dbReference type="ARBA" id="ARBA00022729"/>
    </source>
</evidence>
<dbReference type="Gene3D" id="6.10.250.3150">
    <property type="match status" value="1"/>
</dbReference>
<dbReference type="CDD" id="cd12797">
    <property type="entry name" value="M23_peptidase"/>
    <property type="match status" value="1"/>
</dbReference>
<gene>
    <name evidence="5" type="ORF">H2C83_14600</name>
</gene>
<dbReference type="AlphaFoldDB" id="A0A7W1XUH4"/>
<feature type="domain" description="Peptidoglycan hydrolase PcsB coiled-coil" evidence="4">
    <location>
        <begin position="98"/>
        <end position="149"/>
    </location>
</feature>
<dbReference type="EMBL" id="JACEOL010000055">
    <property type="protein sequence ID" value="MBA4603513.1"/>
    <property type="molecule type" value="Genomic_DNA"/>
</dbReference>
<evidence type="ECO:0000256" key="2">
    <source>
        <dbReference type="SAM" id="Coils"/>
    </source>
</evidence>
<evidence type="ECO:0000259" key="4">
    <source>
        <dbReference type="Pfam" id="PF24568"/>
    </source>
</evidence>
<feature type="coiled-coil region" evidence="2">
    <location>
        <begin position="48"/>
        <end position="96"/>
    </location>
</feature>
<protein>
    <submittedName>
        <fullName evidence="5">Peptidoglycan DD-metalloendopeptidase family protein</fullName>
    </submittedName>
</protein>
<feature type="domain" description="M23ase beta-sheet core" evidence="3">
    <location>
        <begin position="252"/>
        <end position="347"/>
    </location>
</feature>
<dbReference type="GO" id="GO:0004222">
    <property type="term" value="F:metalloendopeptidase activity"/>
    <property type="evidence" value="ECO:0007669"/>
    <property type="project" value="TreeGrafter"/>
</dbReference>
<dbReference type="PANTHER" id="PTHR21666:SF270">
    <property type="entry name" value="MUREIN HYDROLASE ACTIVATOR ENVC"/>
    <property type="match status" value="1"/>
</dbReference>
<keyword evidence="6" id="KW-1185">Reference proteome</keyword>
<comment type="caution">
    <text evidence="5">The sequence shown here is derived from an EMBL/GenBank/DDBJ whole genome shotgun (WGS) entry which is preliminary data.</text>
</comment>
<dbReference type="InterPro" id="IPR011055">
    <property type="entry name" value="Dup_hybrid_motif"/>
</dbReference>
<accession>A0A7W1XUH4</accession>
<evidence type="ECO:0000313" key="6">
    <source>
        <dbReference type="Proteomes" id="UP000538292"/>
    </source>
</evidence>
<dbReference type="Pfam" id="PF24568">
    <property type="entry name" value="CC_PcsB"/>
    <property type="match status" value="1"/>
</dbReference>
<reference evidence="5 6" key="1">
    <citation type="submission" date="2020-07" db="EMBL/GenBank/DDBJ databases">
        <title>Thermoactinomyces phylogeny.</title>
        <authorList>
            <person name="Dunlap C."/>
        </authorList>
    </citation>
    <scope>NUCLEOTIDE SEQUENCE [LARGE SCALE GENOMIC DNA]</scope>
    <source>
        <strain evidence="5 6">AMNI-1</strain>
    </source>
</reference>
<evidence type="ECO:0000313" key="5">
    <source>
        <dbReference type="EMBL" id="MBA4603513.1"/>
    </source>
</evidence>
<feature type="coiled-coil region" evidence="2">
    <location>
        <begin position="157"/>
        <end position="205"/>
    </location>
</feature>
<proteinExistence type="predicted"/>
<dbReference type="Gene3D" id="2.70.70.10">
    <property type="entry name" value="Glucose Permease (Domain IIA)"/>
    <property type="match status" value="1"/>
</dbReference>
<organism evidence="5 6">
    <name type="scientific">Thermoactinomyces mirandus</name>
    <dbReference type="NCBI Taxonomy" id="2756294"/>
    <lineage>
        <taxon>Bacteria</taxon>
        <taxon>Bacillati</taxon>
        <taxon>Bacillota</taxon>
        <taxon>Bacilli</taxon>
        <taxon>Bacillales</taxon>
        <taxon>Thermoactinomycetaceae</taxon>
        <taxon>Thermoactinomyces</taxon>
    </lineage>
</organism>
<dbReference type="Pfam" id="PF01551">
    <property type="entry name" value="Peptidase_M23"/>
    <property type="match status" value="1"/>
</dbReference>
<name>A0A7W1XUH4_9BACL</name>
<dbReference type="InterPro" id="IPR050570">
    <property type="entry name" value="Cell_wall_metabolism_enzyme"/>
</dbReference>
<keyword evidence="2" id="KW-0175">Coiled coil</keyword>
<dbReference type="InterPro" id="IPR016047">
    <property type="entry name" value="M23ase_b-sheet_dom"/>
</dbReference>
<evidence type="ECO:0000259" key="3">
    <source>
        <dbReference type="Pfam" id="PF01551"/>
    </source>
</evidence>
<dbReference type="PANTHER" id="PTHR21666">
    <property type="entry name" value="PEPTIDASE-RELATED"/>
    <property type="match status" value="1"/>
</dbReference>